<accession>A0A7K4MKH5</accession>
<dbReference type="EMBL" id="JACATK010000006">
    <property type="protein sequence ID" value="NWJ29689.1"/>
    <property type="molecule type" value="Genomic_DNA"/>
</dbReference>
<dbReference type="Proteomes" id="UP000568446">
    <property type="component" value="Unassembled WGS sequence"/>
</dbReference>
<feature type="repeat" description="TPR" evidence="1">
    <location>
        <begin position="39"/>
        <end position="72"/>
    </location>
</feature>
<gene>
    <name evidence="2" type="ORF">HX850_02055</name>
</gene>
<reference evidence="2 3" key="1">
    <citation type="journal article" date="2019" name="Environ. Microbiol.">
        <title>Genomics insights into ecotype formation of ammonia-oxidizing archaea in the deep ocean.</title>
        <authorList>
            <person name="Wang Y."/>
            <person name="Huang J.M."/>
            <person name="Cui G.J."/>
            <person name="Nunoura T."/>
            <person name="Takaki Y."/>
            <person name="Li W.L."/>
            <person name="Li J."/>
            <person name="Gao Z.M."/>
            <person name="Takai K."/>
            <person name="Zhang A.Q."/>
            <person name="Stepanauskas R."/>
        </authorList>
    </citation>
    <scope>NUCLEOTIDE SEQUENCE [LARGE SCALE GENOMIC DNA]</scope>
    <source>
        <strain evidence="2 3">C4</strain>
    </source>
</reference>
<evidence type="ECO:0000256" key="1">
    <source>
        <dbReference type="PROSITE-ProRule" id="PRU00339"/>
    </source>
</evidence>
<feature type="non-terminal residue" evidence="2">
    <location>
        <position position="134"/>
    </location>
</feature>
<dbReference type="SMART" id="SM00028">
    <property type="entry name" value="TPR"/>
    <property type="match status" value="2"/>
</dbReference>
<dbReference type="Pfam" id="PF14559">
    <property type="entry name" value="TPR_19"/>
    <property type="match status" value="1"/>
</dbReference>
<name>A0A7K4MKH5_9ARCH</name>
<dbReference type="SUPFAM" id="SSF48452">
    <property type="entry name" value="TPR-like"/>
    <property type="match status" value="1"/>
</dbReference>
<protein>
    <submittedName>
        <fullName evidence="2">Tetratricopeptide repeat protein</fullName>
    </submittedName>
</protein>
<sequence>MVSIFRYPKRHLKKLIREGEYVEAIELGDRLEFKFSNDPDFMFIMGGVYVILEDPKKALPYYEKAFQLDNNDVETLKLKTDVHLALQQKDEAIDCCKRIVNLEPKNYEAKELLEELEKANIAFKTKKDVDNNFI</sequence>
<dbReference type="PROSITE" id="PS50005">
    <property type="entry name" value="TPR"/>
    <property type="match status" value="1"/>
</dbReference>
<dbReference type="InterPro" id="IPR011990">
    <property type="entry name" value="TPR-like_helical_dom_sf"/>
</dbReference>
<organism evidence="2 3">
    <name type="scientific">Marine Group I thaumarchaeote</name>
    <dbReference type="NCBI Taxonomy" id="2511932"/>
    <lineage>
        <taxon>Archaea</taxon>
        <taxon>Nitrososphaerota</taxon>
        <taxon>Marine Group I</taxon>
    </lineage>
</organism>
<evidence type="ECO:0000313" key="2">
    <source>
        <dbReference type="EMBL" id="NWJ29689.1"/>
    </source>
</evidence>
<keyword evidence="1" id="KW-0802">TPR repeat</keyword>
<dbReference type="InterPro" id="IPR019734">
    <property type="entry name" value="TPR_rpt"/>
</dbReference>
<dbReference type="AlphaFoldDB" id="A0A7K4MKH5"/>
<evidence type="ECO:0000313" key="3">
    <source>
        <dbReference type="Proteomes" id="UP000568446"/>
    </source>
</evidence>
<dbReference type="Gene3D" id="1.25.40.10">
    <property type="entry name" value="Tetratricopeptide repeat domain"/>
    <property type="match status" value="1"/>
</dbReference>
<comment type="caution">
    <text evidence="2">The sequence shown here is derived from an EMBL/GenBank/DDBJ whole genome shotgun (WGS) entry which is preliminary data.</text>
</comment>
<proteinExistence type="predicted"/>